<dbReference type="PANTHER" id="PTHR45436:SF5">
    <property type="entry name" value="SENSOR HISTIDINE KINASE TRCS"/>
    <property type="match status" value="1"/>
</dbReference>
<dbReference type="RefSeq" id="WP_290706792.1">
    <property type="nucleotide sequence ID" value="NZ_BAAAVS010000002.1"/>
</dbReference>
<dbReference type="EC" id="2.7.13.3" evidence="3"/>
<dbReference type="GO" id="GO:0016301">
    <property type="term" value="F:kinase activity"/>
    <property type="evidence" value="ECO:0007669"/>
    <property type="project" value="UniProtKB-KW"/>
</dbReference>
<keyword evidence="10 12" id="KW-0472">Membrane</keyword>
<dbReference type="InterPro" id="IPR050428">
    <property type="entry name" value="TCS_sensor_his_kinase"/>
</dbReference>
<keyword evidence="6 12" id="KW-0812">Transmembrane</keyword>
<dbReference type="Pfam" id="PF00512">
    <property type="entry name" value="HisKA"/>
    <property type="match status" value="1"/>
</dbReference>
<feature type="domain" description="Histidine kinase" evidence="13">
    <location>
        <begin position="161"/>
        <end position="377"/>
    </location>
</feature>
<dbReference type="InterPro" id="IPR003594">
    <property type="entry name" value="HATPase_dom"/>
</dbReference>
<keyword evidence="8 12" id="KW-1133">Transmembrane helix</keyword>
<dbReference type="Proteomes" id="UP001501035">
    <property type="component" value="Unassembled WGS sequence"/>
</dbReference>
<feature type="transmembrane region" description="Helical" evidence="12">
    <location>
        <begin position="76"/>
        <end position="98"/>
    </location>
</feature>
<evidence type="ECO:0000313" key="15">
    <source>
        <dbReference type="EMBL" id="GAA3024081.1"/>
    </source>
</evidence>
<evidence type="ECO:0000256" key="1">
    <source>
        <dbReference type="ARBA" id="ARBA00000085"/>
    </source>
</evidence>
<feature type="region of interest" description="Disordered" evidence="11">
    <location>
        <begin position="381"/>
        <end position="418"/>
    </location>
</feature>
<reference evidence="15 16" key="1">
    <citation type="journal article" date="2019" name="Int. J. Syst. Evol. Microbiol.">
        <title>The Global Catalogue of Microorganisms (GCM) 10K type strain sequencing project: providing services to taxonomists for standard genome sequencing and annotation.</title>
        <authorList>
            <consortium name="The Broad Institute Genomics Platform"/>
            <consortium name="The Broad Institute Genome Sequencing Center for Infectious Disease"/>
            <person name="Wu L."/>
            <person name="Ma J."/>
        </authorList>
    </citation>
    <scope>NUCLEOTIDE SEQUENCE [LARGE SCALE GENOMIC DNA]</scope>
    <source>
        <strain evidence="15 16">JCM 14234</strain>
    </source>
</reference>
<dbReference type="SMART" id="SM00304">
    <property type="entry name" value="HAMP"/>
    <property type="match status" value="1"/>
</dbReference>
<comment type="catalytic activity">
    <reaction evidence="1">
        <text>ATP + protein L-histidine = ADP + protein N-phospho-L-histidine.</text>
        <dbReference type="EC" id="2.7.13.3"/>
    </reaction>
</comment>
<keyword evidence="7 15" id="KW-0418">Kinase</keyword>
<evidence type="ECO:0000256" key="6">
    <source>
        <dbReference type="ARBA" id="ARBA00022692"/>
    </source>
</evidence>
<dbReference type="SUPFAM" id="SSF55874">
    <property type="entry name" value="ATPase domain of HSP90 chaperone/DNA topoisomerase II/histidine kinase"/>
    <property type="match status" value="1"/>
</dbReference>
<dbReference type="SMART" id="SM00387">
    <property type="entry name" value="HATPase_c"/>
    <property type="match status" value="1"/>
</dbReference>
<sequence length="418" mass="44930">MSTLLSGRRAGGRQRSGFTTRLFIAQTVVIAAGAASSALVAWTVAPHLFHTHMAHAGLPTTSPQAKHVEEAFASSLIVSVSVALLCSVVLALVVSWLITRRVQRSISAVVTSTANIAAGNHAVRVPPSRLGREFSDLTRSVNRLAEQLDTTEEIRQQMLSDLAHELRTPITTIAAQIEAAEDGIRTPGEQMYGVIRSATSRLKRLADDIDSVSRAGERQLRVEPEPTAVNDITTAAVREAQPGYDDAGIDLIVGPTTTDLVAADRTRIGQTLANLLSNARRHTPPGGSVTVSSRRRDHNLVDILIDDTGEGIAPEHLPHVFDRFYRTDTSRNRDAGGGGIGLTIARALAEAHDGSLTATSRGPGRGAQFTLTLPIYQCRSAKRGYPAPTPDTTEVPNSPPRQTHRRVPQRIPAKRKNP</sequence>
<comment type="caution">
    <text evidence="15">The sequence shown here is derived from an EMBL/GenBank/DDBJ whole genome shotgun (WGS) entry which is preliminary data.</text>
</comment>
<feature type="domain" description="HAMP" evidence="14">
    <location>
        <begin position="100"/>
        <end position="153"/>
    </location>
</feature>
<evidence type="ECO:0000256" key="5">
    <source>
        <dbReference type="ARBA" id="ARBA00022679"/>
    </source>
</evidence>
<evidence type="ECO:0000256" key="12">
    <source>
        <dbReference type="SAM" id="Phobius"/>
    </source>
</evidence>
<evidence type="ECO:0000256" key="4">
    <source>
        <dbReference type="ARBA" id="ARBA00022553"/>
    </source>
</evidence>
<dbReference type="PANTHER" id="PTHR45436">
    <property type="entry name" value="SENSOR HISTIDINE KINASE YKOH"/>
    <property type="match status" value="1"/>
</dbReference>
<dbReference type="EMBL" id="BAAAVS010000002">
    <property type="protein sequence ID" value="GAA3024081.1"/>
    <property type="molecule type" value="Genomic_DNA"/>
</dbReference>
<keyword evidence="5" id="KW-0808">Transferase</keyword>
<evidence type="ECO:0000313" key="16">
    <source>
        <dbReference type="Proteomes" id="UP001501035"/>
    </source>
</evidence>
<dbReference type="InterPro" id="IPR004358">
    <property type="entry name" value="Sig_transdc_His_kin-like_C"/>
</dbReference>
<comment type="subcellular location">
    <subcellularLocation>
        <location evidence="2">Cell membrane</location>
    </subcellularLocation>
</comment>
<evidence type="ECO:0000256" key="3">
    <source>
        <dbReference type="ARBA" id="ARBA00012438"/>
    </source>
</evidence>
<accession>A0ABN3YAQ0</accession>
<keyword evidence="16" id="KW-1185">Reference proteome</keyword>
<dbReference type="Pfam" id="PF00672">
    <property type="entry name" value="HAMP"/>
    <property type="match status" value="1"/>
</dbReference>
<evidence type="ECO:0000256" key="8">
    <source>
        <dbReference type="ARBA" id="ARBA00022989"/>
    </source>
</evidence>
<dbReference type="SUPFAM" id="SSF158472">
    <property type="entry name" value="HAMP domain-like"/>
    <property type="match status" value="1"/>
</dbReference>
<dbReference type="Pfam" id="PF02518">
    <property type="entry name" value="HATPase_c"/>
    <property type="match status" value="1"/>
</dbReference>
<evidence type="ECO:0000259" key="14">
    <source>
        <dbReference type="PROSITE" id="PS50885"/>
    </source>
</evidence>
<dbReference type="InterPro" id="IPR003661">
    <property type="entry name" value="HisK_dim/P_dom"/>
</dbReference>
<dbReference type="SUPFAM" id="SSF47384">
    <property type="entry name" value="Homodimeric domain of signal transducing histidine kinase"/>
    <property type="match status" value="1"/>
</dbReference>
<evidence type="ECO:0000256" key="11">
    <source>
        <dbReference type="SAM" id="MobiDB-lite"/>
    </source>
</evidence>
<evidence type="ECO:0000256" key="2">
    <source>
        <dbReference type="ARBA" id="ARBA00004236"/>
    </source>
</evidence>
<dbReference type="PROSITE" id="PS50109">
    <property type="entry name" value="HIS_KIN"/>
    <property type="match status" value="1"/>
</dbReference>
<evidence type="ECO:0000256" key="7">
    <source>
        <dbReference type="ARBA" id="ARBA00022777"/>
    </source>
</evidence>
<dbReference type="Gene3D" id="3.30.565.10">
    <property type="entry name" value="Histidine kinase-like ATPase, C-terminal domain"/>
    <property type="match status" value="1"/>
</dbReference>
<name>A0ABN3YAQ0_9ACTN</name>
<dbReference type="PRINTS" id="PR00344">
    <property type="entry name" value="BCTRLSENSOR"/>
</dbReference>
<protein>
    <recommendedName>
        <fullName evidence="3">histidine kinase</fullName>
        <ecNumber evidence="3">2.7.13.3</ecNumber>
    </recommendedName>
</protein>
<organism evidence="15 16">
    <name type="scientific">Gordonia defluvii</name>
    <dbReference type="NCBI Taxonomy" id="283718"/>
    <lineage>
        <taxon>Bacteria</taxon>
        <taxon>Bacillati</taxon>
        <taxon>Actinomycetota</taxon>
        <taxon>Actinomycetes</taxon>
        <taxon>Mycobacteriales</taxon>
        <taxon>Gordoniaceae</taxon>
        <taxon>Gordonia</taxon>
    </lineage>
</organism>
<dbReference type="PROSITE" id="PS50885">
    <property type="entry name" value="HAMP"/>
    <property type="match status" value="1"/>
</dbReference>
<keyword evidence="9" id="KW-0902">Two-component regulatory system</keyword>
<evidence type="ECO:0000259" key="13">
    <source>
        <dbReference type="PROSITE" id="PS50109"/>
    </source>
</evidence>
<dbReference type="Gene3D" id="6.10.340.10">
    <property type="match status" value="1"/>
</dbReference>
<dbReference type="InterPro" id="IPR036097">
    <property type="entry name" value="HisK_dim/P_sf"/>
</dbReference>
<dbReference type="InterPro" id="IPR005467">
    <property type="entry name" value="His_kinase_dom"/>
</dbReference>
<dbReference type="InterPro" id="IPR036890">
    <property type="entry name" value="HATPase_C_sf"/>
</dbReference>
<feature type="compositionally biased region" description="Basic residues" evidence="11">
    <location>
        <begin position="402"/>
        <end position="418"/>
    </location>
</feature>
<dbReference type="CDD" id="cd00082">
    <property type="entry name" value="HisKA"/>
    <property type="match status" value="1"/>
</dbReference>
<keyword evidence="4" id="KW-0597">Phosphoprotein</keyword>
<dbReference type="CDD" id="cd06225">
    <property type="entry name" value="HAMP"/>
    <property type="match status" value="1"/>
</dbReference>
<evidence type="ECO:0000256" key="9">
    <source>
        <dbReference type="ARBA" id="ARBA00023012"/>
    </source>
</evidence>
<feature type="transmembrane region" description="Helical" evidence="12">
    <location>
        <begin position="21"/>
        <end position="45"/>
    </location>
</feature>
<gene>
    <name evidence="15" type="ORF">GCM10010528_02580</name>
</gene>
<dbReference type="Gene3D" id="1.10.287.130">
    <property type="match status" value="1"/>
</dbReference>
<dbReference type="SMART" id="SM00388">
    <property type="entry name" value="HisKA"/>
    <property type="match status" value="1"/>
</dbReference>
<evidence type="ECO:0000256" key="10">
    <source>
        <dbReference type="ARBA" id="ARBA00023136"/>
    </source>
</evidence>
<dbReference type="InterPro" id="IPR003660">
    <property type="entry name" value="HAMP_dom"/>
</dbReference>
<proteinExistence type="predicted"/>